<evidence type="ECO:0000313" key="4">
    <source>
        <dbReference type="Proteomes" id="UP000184089"/>
    </source>
</evidence>
<dbReference type="RefSeq" id="WP_044992984.1">
    <property type="nucleotide sequence ID" value="NZ_FQVY01000007.1"/>
</dbReference>
<dbReference type="SUPFAM" id="SSF56281">
    <property type="entry name" value="Metallo-hydrolase/oxidoreductase"/>
    <property type="match status" value="1"/>
</dbReference>
<sequence>MSVKLSVLIENRTLSPQLQCENGFSAFVEAGGHRILFDTGDSGAFLQNARAMGVDLSQTEAVVLSHAHFDHSRGFLAWREDCPAPEAPLYIHRYFFIPKYWDQEVSYYYVGNAFGQEWINEKKVPCAMVSRAVHSLFEGAPIYLLSGFERVCPFEQPDPTALMMLGGEYRTDDFREEMALAIDDGEGLVVLSGCSHCGPVNICESARRRLGKPVRAFVGGTHLVACDEERARQTVEWFAASGISFVGVCHCTGEEGLARFAAGCPRSRALASGSVLDL</sequence>
<protein>
    <submittedName>
        <fullName evidence="3">7,8-dihydropterin-6-yl-methyl-4-(Beta-D-ribofuranosyl)aminobenzene 5'-phosphate synthase</fullName>
    </submittedName>
    <submittedName>
        <fullName evidence="2">MBL fold metallo-hydrolase</fullName>
    </submittedName>
</protein>
<dbReference type="Gene3D" id="3.60.15.10">
    <property type="entry name" value="Ribonuclease Z/Hydroxyacylglutathione hydrolase-like"/>
    <property type="match status" value="1"/>
</dbReference>
<comment type="caution">
    <text evidence="3">The sequence shown here is derived from an EMBL/GenBank/DDBJ whole genome shotgun (WGS) entry which is preliminary data.</text>
</comment>
<dbReference type="GO" id="GO:0016740">
    <property type="term" value="F:transferase activity"/>
    <property type="evidence" value="ECO:0007669"/>
    <property type="project" value="TreeGrafter"/>
</dbReference>
<feature type="domain" description="Metallo-beta-lactamase" evidence="1">
    <location>
        <begin position="22"/>
        <end position="222"/>
    </location>
</feature>
<dbReference type="InterPro" id="IPR001279">
    <property type="entry name" value="Metallo-B-lactamas"/>
</dbReference>
<evidence type="ECO:0000313" key="5">
    <source>
        <dbReference type="Proteomes" id="UP000474718"/>
    </source>
</evidence>
<dbReference type="Pfam" id="PF00753">
    <property type="entry name" value="Lactamase_B"/>
    <property type="match status" value="1"/>
</dbReference>
<dbReference type="InterPro" id="IPR036866">
    <property type="entry name" value="RibonucZ/Hydroxyglut_hydro"/>
</dbReference>
<organism evidence="3 4">
    <name type="scientific">Bittarella massiliensis</name>
    <name type="common">ex Durand et al. 2017</name>
    <dbReference type="NCBI Taxonomy" id="1720313"/>
    <lineage>
        <taxon>Bacteria</taxon>
        <taxon>Bacillati</taxon>
        <taxon>Bacillota</taxon>
        <taxon>Clostridia</taxon>
        <taxon>Eubacteriales</taxon>
        <taxon>Oscillospiraceae</taxon>
        <taxon>Bittarella (ex Durand et al. 2017)</taxon>
    </lineage>
</organism>
<evidence type="ECO:0000259" key="1">
    <source>
        <dbReference type="SMART" id="SM00849"/>
    </source>
</evidence>
<evidence type="ECO:0000313" key="3">
    <source>
        <dbReference type="EMBL" id="SHG66051.1"/>
    </source>
</evidence>
<dbReference type="InterPro" id="IPR052926">
    <property type="entry name" value="Metallo-beta-lactamase_dom"/>
</dbReference>
<dbReference type="EMBL" id="WWVX01000011">
    <property type="protein sequence ID" value="MZL70823.1"/>
    <property type="molecule type" value="Genomic_DNA"/>
</dbReference>
<dbReference type="EMBL" id="FQVY01000007">
    <property type="protein sequence ID" value="SHG66051.1"/>
    <property type="molecule type" value="Genomic_DNA"/>
</dbReference>
<evidence type="ECO:0000313" key="2">
    <source>
        <dbReference type="EMBL" id="MZL70823.1"/>
    </source>
</evidence>
<dbReference type="PANTHER" id="PTHR13754:SF13">
    <property type="entry name" value="METALLO-BETA-LACTAMASE SUPERFAMILY PROTEIN (AFU_ORTHOLOGUE AFUA_3G07630)"/>
    <property type="match status" value="1"/>
</dbReference>
<dbReference type="PANTHER" id="PTHR13754">
    <property type="entry name" value="METALLO-BETA-LACTAMASE SUPERFAMILY PROTEIN"/>
    <property type="match status" value="1"/>
</dbReference>
<gene>
    <name evidence="2" type="ORF">GT747_13800</name>
    <name evidence="3" type="ORF">SAMN05444424_2926</name>
</gene>
<dbReference type="Proteomes" id="UP000474718">
    <property type="component" value="Unassembled WGS sequence"/>
</dbReference>
<name>A0AAQ1MFS0_9FIRM</name>
<keyword evidence="5" id="KW-1185">Reference proteome</keyword>
<accession>A0AAQ1MFS0</accession>
<dbReference type="AlphaFoldDB" id="A0AAQ1MFS0"/>
<dbReference type="CDD" id="cd07713">
    <property type="entry name" value="DHPS-like_MBL-fold"/>
    <property type="match status" value="1"/>
</dbReference>
<reference evidence="4" key="1">
    <citation type="submission" date="2016-11" db="EMBL/GenBank/DDBJ databases">
        <authorList>
            <person name="Jaros S."/>
            <person name="Januszkiewicz K."/>
            <person name="Wedrychowicz H."/>
        </authorList>
    </citation>
    <scope>NUCLEOTIDE SEQUENCE [LARGE SCALE GENOMIC DNA]</scope>
    <source>
        <strain evidence="4">DSM 4029</strain>
    </source>
</reference>
<proteinExistence type="predicted"/>
<dbReference type="Proteomes" id="UP000184089">
    <property type="component" value="Unassembled WGS sequence"/>
</dbReference>
<dbReference type="SMART" id="SM00849">
    <property type="entry name" value="Lactamase_B"/>
    <property type="match status" value="1"/>
</dbReference>
<reference evidence="2 5" key="3">
    <citation type="journal article" date="2019" name="Nat. Med.">
        <title>A library of human gut bacterial isolates paired with longitudinal multiomics data enables mechanistic microbiome research.</title>
        <authorList>
            <person name="Poyet M."/>
            <person name="Groussin M."/>
            <person name="Gibbons S.M."/>
            <person name="Avila-Pacheco J."/>
            <person name="Jiang X."/>
            <person name="Kearney S.M."/>
            <person name="Perrotta A.R."/>
            <person name="Berdy B."/>
            <person name="Zhao S."/>
            <person name="Lieberman T.D."/>
            <person name="Swanson P.K."/>
            <person name="Smith M."/>
            <person name="Roesemann S."/>
            <person name="Alexander J.E."/>
            <person name="Rich S.A."/>
            <person name="Livny J."/>
            <person name="Vlamakis H."/>
            <person name="Clish C."/>
            <person name="Bullock K."/>
            <person name="Deik A."/>
            <person name="Scott J."/>
            <person name="Pierce K.A."/>
            <person name="Xavier R.J."/>
            <person name="Alm E.J."/>
        </authorList>
    </citation>
    <scope>NUCLEOTIDE SEQUENCE [LARGE SCALE GENOMIC DNA]</scope>
    <source>
        <strain evidence="2 5">BIOML-A2</strain>
    </source>
</reference>
<dbReference type="InterPro" id="IPR041712">
    <property type="entry name" value="DHPS-like_MBL-fold"/>
</dbReference>
<reference evidence="3" key="2">
    <citation type="submission" date="2016-11" db="EMBL/GenBank/DDBJ databases">
        <authorList>
            <person name="Varghese N."/>
            <person name="Submissions S."/>
        </authorList>
    </citation>
    <scope>NUCLEOTIDE SEQUENCE</scope>
    <source>
        <strain evidence="3">DSM 4029</strain>
    </source>
</reference>